<reference evidence="3 4" key="1">
    <citation type="submission" date="2019-08" db="EMBL/GenBank/DDBJ databases">
        <title>Draft genome sequences of two oriental melons (Cucumis melo L. var makuwa).</title>
        <authorList>
            <person name="Kwon S.-Y."/>
        </authorList>
    </citation>
    <scope>NUCLEOTIDE SEQUENCE [LARGE SCALE GENOMIC DNA]</scope>
    <source>
        <strain evidence="4">cv. Chang Bougi</strain>
        <strain evidence="3">cv. SW 3</strain>
        <tissue evidence="2">Leaf</tissue>
    </source>
</reference>
<dbReference type="OrthoDB" id="1930729at2759"/>
<gene>
    <name evidence="2" type="ORF">E5676_scaffold18G00730</name>
    <name evidence="1" type="ORF">E6C27_scaffold22G004770</name>
</gene>
<dbReference type="EMBL" id="SSTD01015735">
    <property type="protein sequence ID" value="TYK02271.1"/>
    <property type="molecule type" value="Genomic_DNA"/>
</dbReference>
<comment type="caution">
    <text evidence="2">The sequence shown here is derived from an EMBL/GenBank/DDBJ whole genome shotgun (WGS) entry which is preliminary data.</text>
</comment>
<organism evidence="2 4">
    <name type="scientific">Cucumis melo var. makuwa</name>
    <name type="common">Oriental melon</name>
    <dbReference type="NCBI Taxonomy" id="1194695"/>
    <lineage>
        <taxon>Eukaryota</taxon>
        <taxon>Viridiplantae</taxon>
        <taxon>Streptophyta</taxon>
        <taxon>Embryophyta</taxon>
        <taxon>Tracheophyta</taxon>
        <taxon>Spermatophyta</taxon>
        <taxon>Magnoliopsida</taxon>
        <taxon>eudicotyledons</taxon>
        <taxon>Gunneridae</taxon>
        <taxon>Pentapetalae</taxon>
        <taxon>rosids</taxon>
        <taxon>fabids</taxon>
        <taxon>Cucurbitales</taxon>
        <taxon>Cucurbitaceae</taxon>
        <taxon>Benincaseae</taxon>
        <taxon>Cucumis</taxon>
    </lineage>
</organism>
<dbReference type="AlphaFoldDB" id="A0A5D3BRB4"/>
<evidence type="ECO:0000313" key="2">
    <source>
        <dbReference type="EMBL" id="TYK02271.1"/>
    </source>
</evidence>
<proteinExistence type="predicted"/>
<name>A0A5D3BRB4_CUCMM</name>
<accession>A0A5D3BRB4</accession>
<evidence type="ECO:0000313" key="4">
    <source>
        <dbReference type="Proteomes" id="UP000321947"/>
    </source>
</evidence>
<dbReference type="Proteomes" id="UP000321393">
    <property type="component" value="Unassembled WGS sequence"/>
</dbReference>
<protein>
    <submittedName>
        <fullName evidence="2">Ulp1-like peptidase</fullName>
    </submittedName>
</protein>
<dbReference type="EMBL" id="SSTE01005668">
    <property type="protein sequence ID" value="KAA0060600.1"/>
    <property type="molecule type" value="Genomic_DNA"/>
</dbReference>
<sequence>MPRKCYSFYFIELAMMGRERRLKVDCIMLGLIDDLEDFVSYNWSELIWIEILGSLKGALKRKVWANEIVSSISGRVANRAFMM</sequence>
<dbReference type="Proteomes" id="UP000321947">
    <property type="component" value="Unassembled WGS sequence"/>
</dbReference>
<evidence type="ECO:0000313" key="1">
    <source>
        <dbReference type="EMBL" id="KAA0060600.1"/>
    </source>
</evidence>
<evidence type="ECO:0000313" key="3">
    <source>
        <dbReference type="Proteomes" id="UP000321393"/>
    </source>
</evidence>